<reference evidence="2 3" key="1">
    <citation type="submission" date="2021-03" db="EMBL/GenBank/DDBJ databases">
        <title>Genomic and phenotypic characterization of Chloracidobacterium isolates provides evidence for multiple species.</title>
        <authorList>
            <person name="Saini M.K."/>
            <person name="Costas A.M.G."/>
            <person name="Tank M."/>
            <person name="Bryant D.A."/>
        </authorList>
    </citation>
    <scope>NUCLEOTIDE SEQUENCE [LARGE SCALE GENOMIC DNA]</scope>
    <source>
        <strain evidence="2 3">BV2-C</strain>
    </source>
</reference>
<gene>
    <name evidence="2" type="primary">mazG</name>
    <name evidence="2" type="ORF">J8C06_06775</name>
</gene>
<dbReference type="NCBIfam" id="TIGR00444">
    <property type="entry name" value="mazG"/>
    <property type="match status" value="1"/>
</dbReference>
<dbReference type="InterPro" id="IPR048015">
    <property type="entry name" value="NTP-PPase_MazG-like_N"/>
</dbReference>
<dbReference type="RefSeq" id="WP_211427963.1">
    <property type="nucleotide sequence ID" value="NZ_CP072648.1"/>
</dbReference>
<dbReference type="InterPro" id="IPR048011">
    <property type="entry name" value="NTP-PPase_MazG-like_C"/>
</dbReference>
<accession>A0ABX8B6K5</accession>
<dbReference type="PANTHER" id="PTHR30522">
    <property type="entry name" value="NUCLEOSIDE TRIPHOSPHATE PYROPHOSPHOHYDROLASE"/>
    <property type="match status" value="1"/>
</dbReference>
<feature type="domain" description="NTP pyrophosphohydrolase MazG-like" evidence="1">
    <location>
        <begin position="36"/>
        <end position="109"/>
    </location>
</feature>
<dbReference type="GO" id="GO:0047429">
    <property type="term" value="F:nucleoside triphosphate diphosphatase activity"/>
    <property type="evidence" value="ECO:0007669"/>
    <property type="project" value="UniProtKB-EC"/>
</dbReference>
<dbReference type="NCBIfam" id="NF007113">
    <property type="entry name" value="PRK09562.1"/>
    <property type="match status" value="1"/>
</dbReference>
<evidence type="ECO:0000313" key="3">
    <source>
        <dbReference type="Proteomes" id="UP000676506"/>
    </source>
</evidence>
<dbReference type="Gene3D" id="1.10.287.1080">
    <property type="entry name" value="MazG-like"/>
    <property type="match status" value="2"/>
</dbReference>
<dbReference type="Proteomes" id="UP000676506">
    <property type="component" value="Chromosome 1"/>
</dbReference>
<name>A0ABX8B6K5_9BACT</name>
<proteinExistence type="predicted"/>
<dbReference type="EMBL" id="CP072648">
    <property type="protein sequence ID" value="QUW02072.1"/>
    <property type="molecule type" value="Genomic_DNA"/>
</dbReference>
<keyword evidence="2" id="KW-0378">Hydrolase</keyword>
<keyword evidence="3" id="KW-1185">Reference proteome</keyword>
<dbReference type="EC" id="3.6.1.9" evidence="2"/>
<evidence type="ECO:0000313" key="2">
    <source>
        <dbReference type="EMBL" id="QUW02072.1"/>
    </source>
</evidence>
<dbReference type="Pfam" id="PF03819">
    <property type="entry name" value="MazG"/>
    <property type="match status" value="2"/>
</dbReference>
<dbReference type="InterPro" id="IPR011551">
    <property type="entry name" value="NTP_PyrPHydrolase_MazG"/>
</dbReference>
<dbReference type="SUPFAM" id="SSF101386">
    <property type="entry name" value="all-alpha NTP pyrophosphatases"/>
    <property type="match status" value="2"/>
</dbReference>
<organism evidence="2 3">
    <name type="scientific">Chloracidobacterium validum</name>
    <dbReference type="NCBI Taxonomy" id="2821543"/>
    <lineage>
        <taxon>Bacteria</taxon>
        <taxon>Pseudomonadati</taxon>
        <taxon>Acidobacteriota</taxon>
        <taxon>Terriglobia</taxon>
        <taxon>Terriglobales</taxon>
        <taxon>Acidobacteriaceae</taxon>
        <taxon>Chloracidobacterium</taxon>
    </lineage>
</organism>
<dbReference type="CDD" id="cd11528">
    <property type="entry name" value="NTP-PPase_MazG_Nterm"/>
    <property type="match status" value="1"/>
</dbReference>
<dbReference type="InterPro" id="IPR004518">
    <property type="entry name" value="MazG-like_dom"/>
</dbReference>
<dbReference type="PANTHER" id="PTHR30522:SF0">
    <property type="entry name" value="NUCLEOSIDE TRIPHOSPHATE PYROPHOSPHOHYDROLASE"/>
    <property type="match status" value="1"/>
</dbReference>
<dbReference type="CDD" id="cd11529">
    <property type="entry name" value="NTP-PPase_MazG_Cterm"/>
    <property type="match status" value="1"/>
</dbReference>
<feature type="domain" description="NTP pyrophosphohydrolase MazG-like" evidence="1">
    <location>
        <begin position="176"/>
        <end position="239"/>
    </location>
</feature>
<protein>
    <submittedName>
        <fullName evidence="2">Nucleoside triphosphate pyrophosphohydrolase</fullName>
        <ecNumber evidence="2">3.6.1.9</ecNumber>
    </submittedName>
</protein>
<evidence type="ECO:0000259" key="1">
    <source>
        <dbReference type="Pfam" id="PF03819"/>
    </source>
</evidence>
<sequence>MAQSASHAGRDERFQALVEVMARLRAPAGCPWDRQQTHQTLKPYLIEEAYEVLHAIDEGDDVELRKELGDVLLQVVFHAQIAAEENRFDVYDVIDALREKLIRRHPHVFGDARAQDAREVTRNWEAIKAQEKAAAGKAESAASVLDGVASAMPALIEARQLTERAAYYDFDWPNAQAVLDKLTEETQELRAALALPAPDQRQVAEEVGDLLFVLVNLARKLGLDPEATLKVANQKFRRRFAAVEQTLAAQGKTLTESNPVEMNAIWDAIKHRTPPTAASAVDTHAR</sequence>